<dbReference type="RefSeq" id="WP_138404165.1">
    <property type="nucleotide sequence ID" value="NZ_VBSP01000010.1"/>
</dbReference>
<dbReference type="SUPFAM" id="SSF55347">
    <property type="entry name" value="Glyceraldehyde-3-phosphate dehydrogenase-like, C-terminal domain"/>
    <property type="match status" value="1"/>
</dbReference>
<dbReference type="Proteomes" id="UP000306420">
    <property type="component" value="Unassembled WGS sequence"/>
</dbReference>
<evidence type="ECO:0000313" key="9">
    <source>
        <dbReference type="EMBL" id="TLQ41785.1"/>
    </source>
</evidence>
<organism evidence="9 10">
    <name type="scientific">Ruoffia tabacinasalis</name>
    <dbReference type="NCBI Taxonomy" id="87458"/>
    <lineage>
        <taxon>Bacteria</taxon>
        <taxon>Bacillati</taxon>
        <taxon>Bacillota</taxon>
        <taxon>Bacilli</taxon>
        <taxon>Lactobacillales</taxon>
        <taxon>Aerococcaceae</taxon>
        <taxon>Ruoffia</taxon>
    </lineage>
</organism>
<comment type="pathway">
    <text evidence="1 7">Amino-acid biosynthesis; L-arginine biosynthesis; N(2)-acetyl-L-ornithine from L-glutamate: step 3/4.</text>
</comment>
<dbReference type="GO" id="GO:0070401">
    <property type="term" value="F:NADP+ binding"/>
    <property type="evidence" value="ECO:0007669"/>
    <property type="project" value="InterPro"/>
</dbReference>
<dbReference type="EC" id="1.2.1.38" evidence="7"/>
<dbReference type="GO" id="GO:0051287">
    <property type="term" value="F:NAD binding"/>
    <property type="evidence" value="ECO:0007669"/>
    <property type="project" value="InterPro"/>
</dbReference>
<comment type="catalytic activity">
    <reaction evidence="6 7">
        <text>N-acetyl-L-glutamate 5-semialdehyde + phosphate + NADP(+) = N-acetyl-L-glutamyl 5-phosphate + NADPH + H(+)</text>
        <dbReference type="Rhea" id="RHEA:21588"/>
        <dbReference type="ChEBI" id="CHEBI:15378"/>
        <dbReference type="ChEBI" id="CHEBI:29123"/>
        <dbReference type="ChEBI" id="CHEBI:43474"/>
        <dbReference type="ChEBI" id="CHEBI:57783"/>
        <dbReference type="ChEBI" id="CHEBI:57936"/>
        <dbReference type="ChEBI" id="CHEBI:58349"/>
        <dbReference type="EC" id="1.2.1.38"/>
    </reaction>
</comment>
<sequence>MINVSIIGATGYTGSELMRLLVNHPEVTLKHLTARKLAGQKISHTFPSLTSFLKDKCFVTLDIEQIKQDSDIVFICLPHGHAMTLAKELGEDIKIIDLGADFRIEDSDTYEAFYKLPQTAPDLLAKAVYGLTEYHREAIKGAQLIANPGCFVTNALLALSPLVESNLIDSESIIIDSKSGISGAGRSANVDNLLSEAGNNFKAYNPLQHRHIPEIEQELSRFGQTVQIQFTPHLLPTERGIYSTIYVQPRSNISEEALRQLYKDKYAEEAFVHLLDPEQLPTTKAVRGSNHCHIQVKVDQRTGRIIIFSVIDNLVKGASGQAIQNMNVMLGLDESLGLSQSGVMP</sequence>
<keyword evidence="5 7" id="KW-0560">Oxidoreductase</keyword>
<dbReference type="AlphaFoldDB" id="A0A5R9DVW9"/>
<dbReference type="SMART" id="SM00859">
    <property type="entry name" value="Semialdhyde_dh"/>
    <property type="match status" value="1"/>
</dbReference>
<keyword evidence="4 7" id="KW-0521">NADP</keyword>
<dbReference type="PANTHER" id="PTHR32338">
    <property type="entry name" value="N-ACETYL-GAMMA-GLUTAMYL-PHOSPHATE REDUCTASE, CHLOROPLASTIC-RELATED-RELATED"/>
    <property type="match status" value="1"/>
</dbReference>
<dbReference type="InterPro" id="IPR036291">
    <property type="entry name" value="NAD(P)-bd_dom_sf"/>
</dbReference>
<accession>A0A5R9DVW9</accession>
<dbReference type="Gene3D" id="3.30.360.10">
    <property type="entry name" value="Dihydrodipicolinate Reductase, domain 2"/>
    <property type="match status" value="1"/>
</dbReference>
<dbReference type="SUPFAM" id="SSF51735">
    <property type="entry name" value="NAD(P)-binding Rossmann-fold domains"/>
    <property type="match status" value="1"/>
</dbReference>
<comment type="subcellular location">
    <subcellularLocation>
        <location evidence="7">Cytoplasm</location>
    </subcellularLocation>
</comment>
<dbReference type="InterPro" id="IPR000534">
    <property type="entry name" value="Semialdehyde_DH_NAD-bd"/>
</dbReference>
<keyword evidence="2 7" id="KW-0055">Arginine biosynthesis</keyword>
<dbReference type="Pfam" id="PF01118">
    <property type="entry name" value="Semialdhyde_dh"/>
    <property type="match status" value="1"/>
</dbReference>
<gene>
    <name evidence="7" type="primary">argC</name>
    <name evidence="9" type="ORF">FEZ33_04270</name>
</gene>
<dbReference type="HAMAP" id="MF_00150">
    <property type="entry name" value="ArgC_type1"/>
    <property type="match status" value="1"/>
</dbReference>
<evidence type="ECO:0000313" key="10">
    <source>
        <dbReference type="Proteomes" id="UP000306420"/>
    </source>
</evidence>
<comment type="caution">
    <text evidence="9">The sequence shown here is derived from an EMBL/GenBank/DDBJ whole genome shotgun (WGS) entry which is preliminary data.</text>
</comment>
<dbReference type="GO" id="GO:0006526">
    <property type="term" value="P:L-arginine biosynthetic process"/>
    <property type="evidence" value="ECO:0007669"/>
    <property type="project" value="UniProtKB-UniRule"/>
</dbReference>
<dbReference type="GO" id="GO:0005737">
    <property type="term" value="C:cytoplasm"/>
    <property type="evidence" value="ECO:0007669"/>
    <property type="project" value="UniProtKB-SubCell"/>
</dbReference>
<evidence type="ECO:0000256" key="5">
    <source>
        <dbReference type="ARBA" id="ARBA00023002"/>
    </source>
</evidence>
<name>A0A5R9DVW9_9LACT</name>
<protein>
    <recommendedName>
        <fullName evidence="7">N-acetyl-gamma-glutamyl-phosphate reductase</fullName>
        <shortName evidence="7">AGPR</shortName>
        <ecNumber evidence="7">1.2.1.38</ecNumber>
    </recommendedName>
    <alternativeName>
        <fullName evidence="7">N-acetyl-glutamate semialdehyde dehydrogenase</fullName>
        <shortName evidence="7">NAGSA dehydrogenase</shortName>
    </alternativeName>
</protein>
<dbReference type="InterPro" id="IPR058924">
    <property type="entry name" value="AGPR_dimerisation_dom"/>
</dbReference>
<dbReference type="UniPathway" id="UPA00068">
    <property type="reaction ID" value="UER00108"/>
</dbReference>
<evidence type="ECO:0000256" key="3">
    <source>
        <dbReference type="ARBA" id="ARBA00022605"/>
    </source>
</evidence>
<keyword evidence="7" id="KW-0963">Cytoplasm</keyword>
<keyword evidence="3 7" id="KW-0028">Amino-acid biosynthesis</keyword>
<feature type="domain" description="Semialdehyde dehydrogenase NAD-binding" evidence="8">
    <location>
        <begin position="3"/>
        <end position="142"/>
    </location>
</feature>
<dbReference type="OrthoDB" id="9801289at2"/>
<dbReference type="InterPro" id="IPR050085">
    <property type="entry name" value="AGPR"/>
</dbReference>
<dbReference type="InterPro" id="IPR000706">
    <property type="entry name" value="AGPR_type-1"/>
</dbReference>
<dbReference type="NCBIfam" id="TIGR01850">
    <property type="entry name" value="argC"/>
    <property type="match status" value="1"/>
</dbReference>
<evidence type="ECO:0000256" key="1">
    <source>
        <dbReference type="ARBA" id="ARBA00004862"/>
    </source>
</evidence>
<dbReference type="CDD" id="cd17895">
    <property type="entry name" value="AGPR_1_N"/>
    <property type="match status" value="1"/>
</dbReference>
<dbReference type="Gene3D" id="3.40.50.720">
    <property type="entry name" value="NAD(P)-binding Rossmann-like Domain"/>
    <property type="match status" value="1"/>
</dbReference>
<dbReference type="CDD" id="cd23934">
    <property type="entry name" value="AGPR_1_C"/>
    <property type="match status" value="1"/>
</dbReference>
<feature type="active site" evidence="7">
    <location>
        <position position="150"/>
    </location>
</feature>
<evidence type="ECO:0000256" key="4">
    <source>
        <dbReference type="ARBA" id="ARBA00022857"/>
    </source>
</evidence>
<evidence type="ECO:0000256" key="6">
    <source>
        <dbReference type="ARBA" id="ARBA00050557"/>
    </source>
</evidence>
<dbReference type="FunFam" id="3.30.360.10:FF:000014">
    <property type="entry name" value="N-acetyl-gamma-glutamyl-phosphate reductase"/>
    <property type="match status" value="1"/>
</dbReference>
<comment type="function">
    <text evidence="7">Catalyzes the NADPH-dependent reduction of N-acetyl-5-glutamyl phosphate to yield N-acetyl-L-glutamate 5-semialdehyde.</text>
</comment>
<dbReference type="Pfam" id="PF22698">
    <property type="entry name" value="Semialdhyde_dhC_1"/>
    <property type="match status" value="1"/>
</dbReference>
<dbReference type="EMBL" id="VBSP01000010">
    <property type="protein sequence ID" value="TLQ41785.1"/>
    <property type="molecule type" value="Genomic_DNA"/>
</dbReference>
<dbReference type="PANTHER" id="PTHR32338:SF10">
    <property type="entry name" value="N-ACETYL-GAMMA-GLUTAMYL-PHOSPHATE REDUCTASE, CHLOROPLASTIC-RELATED"/>
    <property type="match status" value="1"/>
</dbReference>
<dbReference type="GO" id="GO:0003942">
    <property type="term" value="F:N-acetyl-gamma-glutamyl-phosphate reductase activity"/>
    <property type="evidence" value="ECO:0007669"/>
    <property type="project" value="UniProtKB-UniRule"/>
</dbReference>
<reference evidence="9 10" key="1">
    <citation type="submission" date="2019-05" db="EMBL/GenBank/DDBJ databases">
        <title>The metagenome of a microbial culture collection derived from dairy environment covers the genomic content of the human microbiome.</title>
        <authorList>
            <person name="Roder T."/>
            <person name="Wuthrich D."/>
            <person name="Sattari Z."/>
            <person name="Von Ah U."/>
            <person name="Bar C."/>
            <person name="Ronchi F."/>
            <person name="Macpherson A.J."/>
            <person name="Ganal-Vonarburg S.C."/>
            <person name="Bruggmann R."/>
            <person name="Vergeres G."/>
        </authorList>
    </citation>
    <scope>NUCLEOTIDE SEQUENCE [LARGE SCALE GENOMIC DNA]</scope>
    <source>
        <strain evidence="9 10">FAM 24227</strain>
    </source>
</reference>
<evidence type="ECO:0000256" key="7">
    <source>
        <dbReference type="HAMAP-Rule" id="MF_00150"/>
    </source>
</evidence>
<comment type="similarity">
    <text evidence="7">Belongs to the NAGSA dehydrogenase family. Type 1 subfamily.</text>
</comment>
<evidence type="ECO:0000259" key="8">
    <source>
        <dbReference type="SMART" id="SM00859"/>
    </source>
</evidence>
<evidence type="ECO:0000256" key="2">
    <source>
        <dbReference type="ARBA" id="ARBA00022571"/>
    </source>
</evidence>
<proteinExistence type="inferred from homology"/>